<feature type="region of interest" description="Disordered" evidence="1">
    <location>
        <begin position="1"/>
        <end position="20"/>
    </location>
</feature>
<evidence type="ECO:0000313" key="2">
    <source>
        <dbReference type="EMBL" id="KAF2002190.1"/>
    </source>
</evidence>
<gene>
    <name evidence="2" type="ORF">P154DRAFT_574496</name>
</gene>
<proteinExistence type="predicted"/>
<dbReference type="EMBL" id="ML977579">
    <property type="protein sequence ID" value="KAF2002190.1"/>
    <property type="molecule type" value="Genomic_DNA"/>
</dbReference>
<dbReference type="AlphaFoldDB" id="A0A6A5WJV7"/>
<evidence type="ECO:0000256" key="1">
    <source>
        <dbReference type="SAM" id="MobiDB-lite"/>
    </source>
</evidence>
<protein>
    <submittedName>
        <fullName evidence="2">Uncharacterized protein</fullName>
    </submittedName>
</protein>
<sequence>MVSCREYHSVGTQQSGSGAMWNDPTCTALTQSTILSGSSTLCPFDQNACLQPLSPEQRRKNAWPNGEVFPGLTTVSRPQTFAGRQTQLPDTASPGTRLVCRKLPVETGNTLREQLKSTVKEAYRQSVWQTLDDSEGLAWDWTPRSTAIELELLKSDDLNLTVEKVDWLPDQSWQARITEALFSPNSADVHSSIAWFTGPPVHIMKNATEAGFLAFEKEQEWIRGQQVDNTLDPFYPDAGSSGGDDKMLAAVVQDCEGTRNEDI</sequence>
<reference evidence="2" key="1">
    <citation type="journal article" date="2020" name="Stud. Mycol.">
        <title>101 Dothideomycetes genomes: a test case for predicting lifestyles and emergence of pathogens.</title>
        <authorList>
            <person name="Haridas S."/>
            <person name="Albert R."/>
            <person name="Binder M."/>
            <person name="Bloem J."/>
            <person name="Labutti K."/>
            <person name="Salamov A."/>
            <person name="Andreopoulos B."/>
            <person name="Baker S."/>
            <person name="Barry K."/>
            <person name="Bills G."/>
            <person name="Bluhm B."/>
            <person name="Cannon C."/>
            <person name="Castanera R."/>
            <person name="Culley D."/>
            <person name="Daum C."/>
            <person name="Ezra D."/>
            <person name="Gonzalez J."/>
            <person name="Henrissat B."/>
            <person name="Kuo A."/>
            <person name="Liang C."/>
            <person name="Lipzen A."/>
            <person name="Lutzoni F."/>
            <person name="Magnuson J."/>
            <person name="Mondo S."/>
            <person name="Nolan M."/>
            <person name="Ohm R."/>
            <person name="Pangilinan J."/>
            <person name="Park H.-J."/>
            <person name="Ramirez L."/>
            <person name="Alfaro M."/>
            <person name="Sun H."/>
            <person name="Tritt A."/>
            <person name="Yoshinaga Y."/>
            <person name="Zwiers L.-H."/>
            <person name="Turgeon B."/>
            <person name="Goodwin S."/>
            <person name="Spatafora J."/>
            <person name="Crous P."/>
            <person name="Grigoriev I."/>
        </authorList>
    </citation>
    <scope>NUCLEOTIDE SEQUENCE</scope>
    <source>
        <strain evidence="2">CBS 123094</strain>
    </source>
</reference>
<dbReference type="Proteomes" id="UP000799779">
    <property type="component" value="Unassembled WGS sequence"/>
</dbReference>
<accession>A0A6A5WJV7</accession>
<keyword evidence="3" id="KW-1185">Reference proteome</keyword>
<organism evidence="2 3">
    <name type="scientific">Amniculicola lignicola CBS 123094</name>
    <dbReference type="NCBI Taxonomy" id="1392246"/>
    <lineage>
        <taxon>Eukaryota</taxon>
        <taxon>Fungi</taxon>
        <taxon>Dikarya</taxon>
        <taxon>Ascomycota</taxon>
        <taxon>Pezizomycotina</taxon>
        <taxon>Dothideomycetes</taxon>
        <taxon>Pleosporomycetidae</taxon>
        <taxon>Pleosporales</taxon>
        <taxon>Amniculicolaceae</taxon>
        <taxon>Amniculicola</taxon>
    </lineage>
</organism>
<name>A0A6A5WJV7_9PLEO</name>
<evidence type="ECO:0000313" key="3">
    <source>
        <dbReference type="Proteomes" id="UP000799779"/>
    </source>
</evidence>